<organism evidence="1 2">
    <name type="scientific">Williamwhitmania taraxaci</name>
    <dbReference type="NCBI Taxonomy" id="1640674"/>
    <lineage>
        <taxon>Bacteria</taxon>
        <taxon>Pseudomonadati</taxon>
        <taxon>Bacteroidota</taxon>
        <taxon>Bacteroidia</taxon>
        <taxon>Bacteroidales</taxon>
        <taxon>Williamwhitmaniaceae</taxon>
        <taxon>Williamwhitmania</taxon>
    </lineage>
</organism>
<dbReference type="RefSeq" id="WP_092440918.1">
    <property type="nucleotide sequence ID" value="NZ_FMYP01000102.1"/>
</dbReference>
<dbReference type="Proteomes" id="UP000199452">
    <property type="component" value="Unassembled WGS sequence"/>
</dbReference>
<dbReference type="EMBL" id="FMYP01000102">
    <property type="protein sequence ID" value="SDD20404.1"/>
    <property type="molecule type" value="Genomic_DNA"/>
</dbReference>
<evidence type="ECO:0000313" key="2">
    <source>
        <dbReference type="Proteomes" id="UP000199452"/>
    </source>
</evidence>
<keyword evidence="2" id="KW-1185">Reference proteome</keyword>
<proteinExistence type="predicted"/>
<gene>
    <name evidence="1" type="ORF">SAMN05216323_11025</name>
</gene>
<evidence type="ECO:0000313" key="1">
    <source>
        <dbReference type="EMBL" id="SDD20404.1"/>
    </source>
</evidence>
<reference evidence="1 2" key="1">
    <citation type="submission" date="2016-09" db="EMBL/GenBank/DDBJ databases">
        <authorList>
            <person name="Capua I."/>
            <person name="De Benedictis P."/>
            <person name="Joannis T."/>
            <person name="Lombin L.H."/>
            <person name="Cattoli G."/>
        </authorList>
    </citation>
    <scope>NUCLEOTIDE SEQUENCE [LARGE SCALE GENOMIC DNA]</scope>
    <source>
        <strain evidence="1 2">A7P-90m</strain>
    </source>
</reference>
<name>A0A1G6SUY8_9BACT</name>
<protein>
    <submittedName>
        <fullName evidence="1">Uncharacterized protein</fullName>
    </submittedName>
</protein>
<sequence length="246" mass="28987">MKFELIDKIEYDNNLEAFITNAKNFLSPNSMYEIKEIYAGNYLRGDNHSHIELINVKKDRVLWKLRNGIVARELKKNLWTINSDFFYLDIIEKGGKVIFYDLKNDKYEVAFYDSNRLNSIDFIPSTINGAIVLTYPYHSEIGTDWKYYFHNPLSNNLILLNDIIKNNKPIRPFDSNIEDTIIVLDESELYIVNIKDCTIVERSSLPVKLDNEVIHWNHGFVIGNEMFLNLFPNKDNQEGNKYRFKL</sequence>
<dbReference type="AlphaFoldDB" id="A0A1G6SUY8"/>
<accession>A0A1G6SUY8</accession>